<dbReference type="Pfam" id="PF13181">
    <property type="entry name" value="TPR_8"/>
    <property type="match status" value="2"/>
</dbReference>
<feature type="repeat" description="TPR" evidence="3">
    <location>
        <begin position="639"/>
        <end position="672"/>
    </location>
</feature>
<dbReference type="SMART" id="SM00028">
    <property type="entry name" value="TPR"/>
    <property type="match status" value="6"/>
</dbReference>
<dbReference type="InterPro" id="IPR011990">
    <property type="entry name" value="TPR-like_helical_dom_sf"/>
</dbReference>
<evidence type="ECO:0000256" key="3">
    <source>
        <dbReference type="PROSITE-ProRule" id="PRU00339"/>
    </source>
</evidence>
<dbReference type="PROSITE" id="PS50005">
    <property type="entry name" value="TPR"/>
    <property type="match status" value="5"/>
</dbReference>
<evidence type="ECO:0000256" key="1">
    <source>
        <dbReference type="ARBA" id="ARBA00022737"/>
    </source>
</evidence>
<gene>
    <name evidence="4" type="ORF">ACH4F9_37770</name>
</gene>
<evidence type="ECO:0000256" key="2">
    <source>
        <dbReference type="ARBA" id="ARBA00022803"/>
    </source>
</evidence>
<organism evidence="4 5">
    <name type="scientific">Streptomyces longisporoflavus</name>
    <dbReference type="NCBI Taxonomy" id="28044"/>
    <lineage>
        <taxon>Bacteria</taxon>
        <taxon>Bacillati</taxon>
        <taxon>Actinomycetota</taxon>
        <taxon>Actinomycetes</taxon>
        <taxon>Kitasatosporales</taxon>
        <taxon>Streptomycetaceae</taxon>
        <taxon>Streptomyces</taxon>
    </lineage>
</organism>
<comment type="caution">
    <text evidence="4">The sequence shown here is derived from an EMBL/GenBank/DDBJ whole genome shotgun (WGS) entry which is preliminary data.</text>
</comment>
<dbReference type="Pfam" id="PF13414">
    <property type="entry name" value="TPR_11"/>
    <property type="match status" value="1"/>
</dbReference>
<dbReference type="Proteomes" id="UP001610818">
    <property type="component" value="Unassembled WGS sequence"/>
</dbReference>
<dbReference type="Pfam" id="PF00515">
    <property type="entry name" value="TPR_1"/>
    <property type="match status" value="1"/>
</dbReference>
<keyword evidence="2 3" id="KW-0802">TPR repeat</keyword>
<proteinExistence type="predicted"/>
<dbReference type="InterPro" id="IPR019734">
    <property type="entry name" value="TPR_rpt"/>
</dbReference>
<dbReference type="PANTHER" id="PTHR44858:SF1">
    <property type="entry name" value="UDP-N-ACETYLGLUCOSAMINE--PEPTIDE N-ACETYLGLUCOSAMINYLTRANSFERASE SPINDLY-RELATED"/>
    <property type="match status" value="1"/>
</dbReference>
<protein>
    <submittedName>
        <fullName evidence="4">Tetratricopeptide repeat protein</fullName>
    </submittedName>
</protein>
<dbReference type="SUPFAM" id="SSF48439">
    <property type="entry name" value="Protein prenylyltransferase"/>
    <property type="match status" value="1"/>
</dbReference>
<keyword evidence="1" id="KW-0677">Repeat</keyword>
<evidence type="ECO:0000313" key="4">
    <source>
        <dbReference type="EMBL" id="MFH8550755.1"/>
    </source>
</evidence>
<evidence type="ECO:0000313" key="5">
    <source>
        <dbReference type="Proteomes" id="UP001610818"/>
    </source>
</evidence>
<feature type="repeat" description="TPR" evidence="3">
    <location>
        <begin position="673"/>
        <end position="706"/>
    </location>
</feature>
<dbReference type="PANTHER" id="PTHR44858">
    <property type="entry name" value="TETRATRICOPEPTIDE REPEAT PROTEIN 6"/>
    <property type="match status" value="1"/>
</dbReference>
<feature type="repeat" description="TPR" evidence="3">
    <location>
        <begin position="605"/>
        <end position="638"/>
    </location>
</feature>
<feature type="repeat" description="TPR" evidence="3">
    <location>
        <begin position="741"/>
        <end position="774"/>
    </location>
</feature>
<dbReference type="Gene3D" id="1.25.40.10">
    <property type="entry name" value="Tetratricopeptide repeat domain"/>
    <property type="match status" value="2"/>
</dbReference>
<dbReference type="EMBL" id="JBIRGQ010000008">
    <property type="protein sequence ID" value="MFH8550755.1"/>
    <property type="molecule type" value="Genomic_DNA"/>
</dbReference>
<dbReference type="RefSeq" id="WP_397717361.1">
    <property type="nucleotide sequence ID" value="NZ_JBIRGN010000008.1"/>
</dbReference>
<sequence length="888" mass="97718">MAQGAVSRQELIRRRRSGGFVGRRRELAVFRENLTQGAGADTYQFLFHVHGLAGVGKSTLIRQWEAMARQEGAVTAVVGDDVHSAVEVMESVSAQLGRQGCALKSFDKLLATYRQKRHEAEAASAVQAIQGVHGVAGVAGVQAAPEAARAAPSPSSMFAAQVGVAGLGLVPGVAAFSGAVRPEQVASGLDHMRAALSSWLRSHEDVELVLSPLRMLTPRFLADLSDVAGRRPWVVLSFDAYERTAPLLDVWLRDMLVGEAFGAVPVNVQAVLAGQGPLDAACWGDSLDLVTDVALEPFTEEEARALLTAGAVTDERVVETALRLSGGLPVLLDALARSNPQEVTAVGDPCDTAVDRFLKWETEPGRRDMVLACALPLRIDEDIYRALEPAAGVTAENTFSTADGFRWLRGLPFLSDQSGRLRYHDVIRAPMLRAQRTRSPLQWRRRHDHLASLFGTWRRNQERTQSPEGYSYWDDPLWRDHRLDETYHQLCAQGRAALPDALHDAVVACGHSTESLRRWSLLLVQAGKDGDDADLSRTGQHLLGCTRQPSGEVDALTLLLSTPALGTQGRALAHALRGRLHRIDGRHEQALADYTAALTLEPHLARAYVGRGHTHQSMRRYGAALADHNRAVELDPESPKNLISRGCAYSNLRRYEEALADFDRALGVDRHNTWALEFRGLVHHRMGQHEAALSDYTDAITIDPRGAWAYAARGNVHLTLGHHERALADLDHSLALDSAFPWPHCWRGETYRALGRYEEALADFARAAELRPDCGWFPYQAALAMRLSGAPGEADQWQRAMDIYDAQTLGEPAFADLPRSNLLVLLCALPDWERAEEQLRTFLSYSPSHHQIAEALTDLADLQRAVRIDPDRLEPIVDRLRETLPDGA</sequence>
<dbReference type="SUPFAM" id="SSF144059">
    <property type="entry name" value="ImpE-like"/>
    <property type="match status" value="1"/>
</dbReference>
<dbReference type="InterPro" id="IPR050498">
    <property type="entry name" value="Ycf3"/>
</dbReference>
<feature type="repeat" description="TPR" evidence="3">
    <location>
        <begin position="571"/>
        <end position="604"/>
    </location>
</feature>
<name>A0ABW7R322_9ACTN</name>
<accession>A0ABW7R322</accession>
<keyword evidence="5" id="KW-1185">Reference proteome</keyword>
<reference evidence="4 5" key="1">
    <citation type="submission" date="2024-10" db="EMBL/GenBank/DDBJ databases">
        <title>The Natural Products Discovery Center: Release of the First 8490 Sequenced Strains for Exploring Actinobacteria Biosynthetic Diversity.</title>
        <authorList>
            <person name="Kalkreuter E."/>
            <person name="Kautsar S.A."/>
            <person name="Yang D."/>
            <person name="Bader C.D."/>
            <person name="Teijaro C.N."/>
            <person name="Fluegel L."/>
            <person name="Davis C.M."/>
            <person name="Simpson J.R."/>
            <person name="Lauterbach L."/>
            <person name="Steele A.D."/>
            <person name="Gui C."/>
            <person name="Meng S."/>
            <person name="Li G."/>
            <person name="Viehrig K."/>
            <person name="Ye F."/>
            <person name="Su P."/>
            <person name="Kiefer A.F."/>
            <person name="Nichols A."/>
            <person name="Cepeda A.J."/>
            <person name="Yan W."/>
            <person name="Fan B."/>
            <person name="Jiang Y."/>
            <person name="Adhikari A."/>
            <person name="Zheng C.-J."/>
            <person name="Schuster L."/>
            <person name="Cowan T.M."/>
            <person name="Smanski M.J."/>
            <person name="Chevrette M.G."/>
            <person name="De Carvalho L.P.S."/>
            <person name="Shen B."/>
        </authorList>
    </citation>
    <scope>NUCLEOTIDE SEQUENCE [LARGE SCALE GENOMIC DNA]</scope>
    <source>
        <strain evidence="4 5">NPDC017990</strain>
    </source>
</reference>